<dbReference type="NCBIfam" id="TIGR01946">
    <property type="entry name" value="rnfD"/>
    <property type="match status" value="1"/>
</dbReference>
<keyword evidence="4 10" id="KW-0288">FMN</keyword>
<dbReference type="AlphaFoldDB" id="A0A9D1DRF8"/>
<evidence type="ECO:0000256" key="8">
    <source>
        <dbReference type="ARBA" id="ARBA00022989"/>
    </source>
</evidence>
<feature type="transmembrane region" description="Helical" evidence="10">
    <location>
        <begin position="82"/>
        <end position="108"/>
    </location>
</feature>
<accession>A0A9D1DRF8</accession>
<protein>
    <recommendedName>
        <fullName evidence="10">Ion-translocating oxidoreductase complex subunit D</fullName>
        <ecNumber evidence="10">7.-.-.-</ecNumber>
    </recommendedName>
    <alternativeName>
        <fullName evidence="10">Rnf electron transport complex subunit D</fullName>
    </alternativeName>
</protein>
<comment type="function">
    <text evidence="10">Part of a membrane-bound complex that couples electron transfer with translocation of ions across the membrane.</text>
</comment>
<dbReference type="PANTHER" id="PTHR30578:SF0">
    <property type="entry name" value="ION-TRANSLOCATING OXIDOREDUCTASE COMPLEX SUBUNIT D"/>
    <property type="match status" value="1"/>
</dbReference>
<feature type="transmembrane region" description="Helical" evidence="10">
    <location>
        <begin position="210"/>
        <end position="228"/>
    </location>
</feature>
<evidence type="ECO:0000256" key="9">
    <source>
        <dbReference type="ARBA" id="ARBA00023136"/>
    </source>
</evidence>
<organism evidence="11 12">
    <name type="scientific">Candidatus Gallacutalibacter pullicola</name>
    <dbReference type="NCBI Taxonomy" id="2840830"/>
    <lineage>
        <taxon>Bacteria</taxon>
        <taxon>Bacillati</taxon>
        <taxon>Bacillota</taxon>
        <taxon>Clostridia</taxon>
        <taxon>Eubacteriales</taxon>
        <taxon>Candidatus Gallacutalibacter</taxon>
    </lineage>
</organism>
<dbReference type="GO" id="GO:0055085">
    <property type="term" value="P:transmembrane transport"/>
    <property type="evidence" value="ECO:0007669"/>
    <property type="project" value="InterPro"/>
</dbReference>
<feature type="transmembrane region" description="Helical" evidence="10">
    <location>
        <begin position="259"/>
        <end position="278"/>
    </location>
</feature>
<keyword evidence="2 10" id="KW-0597">Phosphoprotein</keyword>
<evidence type="ECO:0000256" key="5">
    <source>
        <dbReference type="ARBA" id="ARBA00022692"/>
    </source>
</evidence>
<keyword evidence="5 10" id="KW-0812">Transmembrane</keyword>
<comment type="subunit">
    <text evidence="10">The complex is composed of six subunits: RnfA, RnfB, RnfC, RnfD, RnfE and RnfG.</text>
</comment>
<dbReference type="EMBL" id="DVHF01000102">
    <property type="protein sequence ID" value="HIR57735.1"/>
    <property type="molecule type" value="Genomic_DNA"/>
</dbReference>
<comment type="subcellular location">
    <subcellularLocation>
        <location evidence="10">Cell membrane</location>
        <topology evidence="10">Multi-pass membrane protein</topology>
    </subcellularLocation>
</comment>
<feature type="transmembrane region" description="Helical" evidence="10">
    <location>
        <begin position="177"/>
        <end position="203"/>
    </location>
</feature>
<dbReference type="Pfam" id="PF03116">
    <property type="entry name" value="NQR2_RnfD_RnfE"/>
    <property type="match status" value="1"/>
</dbReference>
<reference evidence="11" key="2">
    <citation type="journal article" date="2021" name="PeerJ">
        <title>Extensive microbial diversity within the chicken gut microbiome revealed by metagenomics and culture.</title>
        <authorList>
            <person name="Gilroy R."/>
            <person name="Ravi A."/>
            <person name="Getino M."/>
            <person name="Pursley I."/>
            <person name="Horton D.L."/>
            <person name="Alikhan N.F."/>
            <person name="Baker D."/>
            <person name="Gharbi K."/>
            <person name="Hall N."/>
            <person name="Watson M."/>
            <person name="Adriaenssens E.M."/>
            <person name="Foster-Nyarko E."/>
            <person name="Jarju S."/>
            <person name="Secka A."/>
            <person name="Antonio M."/>
            <person name="Oren A."/>
            <person name="Chaudhuri R.R."/>
            <person name="La Ragione R."/>
            <person name="Hildebrand F."/>
            <person name="Pallen M.J."/>
        </authorList>
    </citation>
    <scope>NUCLEOTIDE SEQUENCE</scope>
    <source>
        <strain evidence="11">ChiSjej1B19-7085</strain>
    </source>
</reference>
<reference evidence="11" key="1">
    <citation type="submission" date="2020-10" db="EMBL/GenBank/DDBJ databases">
        <authorList>
            <person name="Gilroy R."/>
        </authorList>
    </citation>
    <scope>NUCLEOTIDE SEQUENCE</scope>
    <source>
        <strain evidence="11">ChiSjej1B19-7085</strain>
    </source>
</reference>
<gene>
    <name evidence="10" type="primary">rnfD</name>
    <name evidence="11" type="ORF">IAA54_08695</name>
</gene>
<proteinExistence type="inferred from homology"/>
<keyword evidence="1 10" id="KW-0813">Transport</keyword>
<comment type="caution">
    <text evidence="11">The sequence shown here is derived from an EMBL/GenBank/DDBJ whole genome shotgun (WGS) entry which is preliminary data.</text>
</comment>
<comment type="caution">
    <text evidence="10">Lacks conserved residue(s) required for the propagation of feature annotation.</text>
</comment>
<keyword evidence="3 10" id="KW-0285">Flavoprotein</keyword>
<evidence type="ECO:0000256" key="7">
    <source>
        <dbReference type="ARBA" id="ARBA00022982"/>
    </source>
</evidence>
<keyword evidence="7 10" id="KW-0249">Electron transport</keyword>
<name>A0A9D1DRF8_9FIRM</name>
<evidence type="ECO:0000256" key="2">
    <source>
        <dbReference type="ARBA" id="ARBA00022553"/>
    </source>
</evidence>
<dbReference type="GO" id="GO:0022900">
    <property type="term" value="P:electron transport chain"/>
    <property type="evidence" value="ECO:0007669"/>
    <property type="project" value="UniProtKB-UniRule"/>
</dbReference>
<keyword evidence="8 10" id="KW-1133">Transmembrane helix</keyword>
<feature type="transmembrane region" description="Helical" evidence="10">
    <location>
        <begin position="21"/>
        <end position="39"/>
    </location>
</feature>
<comment type="cofactor">
    <cofactor evidence="10">
        <name>FMN</name>
        <dbReference type="ChEBI" id="CHEBI:58210"/>
    </cofactor>
</comment>
<dbReference type="InterPro" id="IPR011303">
    <property type="entry name" value="RnfD_bac"/>
</dbReference>
<keyword evidence="9 10" id="KW-0472">Membrane</keyword>
<evidence type="ECO:0000256" key="1">
    <source>
        <dbReference type="ARBA" id="ARBA00022448"/>
    </source>
</evidence>
<sequence>MEKLIVSSSPHFKSGRTTQKIMRDVLIALSPAAVASVILFGPRALLLIAVCVASCVLAEFVCRKVMKRDNTIGDLSAAVTGVLLAFNLPVTINPLMAVFGSLVAIVVVKQMFGGIGQNFVNPALTARIVMMTSFPSPMSTWTQPLSWMQSADAVTTASPLGILKEGTGEALPSYLELFLGINAGCLGETCALALLLGGIYLVARGVIHPAIPLCYLGTAAVISLIAGRDVVTELLTGGLMLGAIFMATDYTTTPISLKGRIVFAVGCGILTMLIRIYGSLPEGVSFSIILMNILSPHIEKLTRPRAFGSERKRKEAKE</sequence>
<evidence type="ECO:0000256" key="6">
    <source>
        <dbReference type="ARBA" id="ARBA00022967"/>
    </source>
</evidence>
<comment type="similarity">
    <text evidence="10">Belongs to the NqrB/RnfD family.</text>
</comment>
<feature type="transmembrane region" description="Helical" evidence="10">
    <location>
        <begin position="234"/>
        <end position="252"/>
    </location>
</feature>
<evidence type="ECO:0000313" key="12">
    <source>
        <dbReference type="Proteomes" id="UP000886785"/>
    </source>
</evidence>
<evidence type="ECO:0000256" key="4">
    <source>
        <dbReference type="ARBA" id="ARBA00022643"/>
    </source>
</evidence>
<keyword evidence="10" id="KW-1003">Cell membrane</keyword>
<dbReference type="InterPro" id="IPR004338">
    <property type="entry name" value="NqrB/RnfD"/>
</dbReference>
<evidence type="ECO:0000313" key="11">
    <source>
        <dbReference type="EMBL" id="HIR57735.1"/>
    </source>
</evidence>
<dbReference type="HAMAP" id="MF_00462">
    <property type="entry name" value="RsxD_RnfD"/>
    <property type="match status" value="1"/>
</dbReference>
<feature type="transmembrane region" description="Helical" evidence="10">
    <location>
        <begin position="45"/>
        <end position="62"/>
    </location>
</feature>
<dbReference type="GO" id="GO:0005886">
    <property type="term" value="C:plasma membrane"/>
    <property type="evidence" value="ECO:0007669"/>
    <property type="project" value="UniProtKB-SubCell"/>
</dbReference>
<evidence type="ECO:0000256" key="3">
    <source>
        <dbReference type="ARBA" id="ARBA00022630"/>
    </source>
</evidence>
<dbReference type="EC" id="7.-.-.-" evidence="10"/>
<evidence type="ECO:0000256" key="10">
    <source>
        <dbReference type="HAMAP-Rule" id="MF_00462"/>
    </source>
</evidence>
<dbReference type="Proteomes" id="UP000886785">
    <property type="component" value="Unassembled WGS sequence"/>
</dbReference>
<dbReference type="PANTHER" id="PTHR30578">
    <property type="entry name" value="ELECTRON TRANSPORT COMPLEX PROTEIN RNFD"/>
    <property type="match status" value="1"/>
</dbReference>
<keyword evidence="6 10" id="KW-1278">Translocase</keyword>